<dbReference type="RefSeq" id="WP_159444460.1">
    <property type="nucleotide sequence ID" value="NZ_FUXM01000009.1"/>
</dbReference>
<dbReference type="OrthoDB" id="1706086at2"/>
<keyword evidence="5" id="KW-1185">Reference proteome</keyword>
<keyword evidence="1" id="KW-0677">Repeat</keyword>
<proteinExistence type="predicted"/>
<dbReference type="EMBL" id="FUXM01000009">
    <property type="protein sequence ID" value="SJZ85476.1"/>
    <property type="molecule type" value="Genomic_DNA"/>
</dbReference>
<keyword evidence="2" id="KW-0732">Signal</keyword>
<feature type="domain" description="SLH" evidence="3">
    <location>
        <begin position="14"/>
        <end position="77"/>
    </location>
</feature>
<name>A0A1T4P2I9_9FIRM</name>
<evidence type="ECO:0000313" key="5">
    <source>
        <dbReference type="Proteomes" id="UP000189933"/>
    </source>
</evidence>
<dbReference type="Proteomes" id="UP000189933">
    <property type="component" value="Unassembled WGS sequence"/>
</dbReference>
<dbReference type="PROSITE" id="PS51272">
    <property type="entry name" value="SLH"/>
    <property type="match status" value="2"/>
</dbReference>
<protein>
    <submittedName>
        <fullName evidence="4">S-layer homology domain-containing protein</fullName>
    </submittedName>
</protein>
<dbReference type="PANTHER" id="PTHR43308">
    <property type="entry name" value="OUTER MEMBRANE PROTEIN ALPHA-RELATED"/>
    <property type="match status" value="1"/>
</dbReference>
<dbReference type="PANTHER" id="PTHR43308:SF5">
    <property type="entry name" value="S-LAYER PROTEIN _ PEPTIDOGLYCAN ENDO-BETA-N-ACETYLGLUCOSAMINIDASE"/>
    <property type="match status" value="1"/>
</dbReference>
<dbReference type="Pfam" id="PF00395">
    <property type="entry name" value="SLH"/>
    <property type="match status" value="2"/>
</dbReference>
<feature type="chain" id="PRO_5012368767" evidence="2">
    <location>
        <begin position="26"/>
        <end position="828"/>
    </location>
</feature>
<gene>
    <name evidence="4" type="ORF">SAMN02745885_01119</name>
</gene>
<dbReference type="InterPro" id="IPR001119">
    <property type="entry name" value="SLH_dom"/>
</dbReference>
<feature type="domain" description="SLH" evidence="3">
    <location>
        <begin position="78"/>
        <end position="141"/>
    </location>
</feature>
<feature type="signal peptide" evidence="2">
    <location>
        <begin position="1"/>
        <end position="25"/>
    </location>
</feature>
<evidence type="ECO:0000256" key="2">
    <source>
        <dbReference type="SAM" id="SignalP"/>
    </source>
</evidence>
<organism evidence="4 5">
    <name type="scientific">Carboxydocella sporoproducens DSM 16521</name>
    <dbReference type="NCBI Taxonomy" id="1121270"/>
    <lineage>
        <taxon>Bacteria</taxon>
        <taxon>Bacillati</taxon>
        <taxon>Bacillota</taxon>
        <taxon>Clostridia</taxon>
        <taxon>Eubacteriales</taxon>
        <taxon>Clostridiales Family XVI. Incertae Sedis</taxon>
        <taxon>Carboxydocella</taxon>
    </lineage>
</organism>
<dbReference type="InterPro" id="IPR051465">
    <property type="entry name" value="Cell_Envelope_Struct_Comp"/>
</dbReference>
<dbReference type="AlphaFoldDB" id="A0A1T4P2I9"/>
<accession>A0A1T4P2I9</accession>
<evidence type="ECO:0000259" key="3">
    <source>
        <dbReference type="PROSITE" id="PS51272"/>
    </source>
</evidence>
<evidence type="ECO:0000313" key="4">
    <source>
        <dbReference type="EMBL" id="SJZ85476.1"/>
    </source>
</evidence>
<reference evidence="5" key="1">
    <citation type="submission" date="2017-02" db="EMBL/GenBank/DDBJ databases">
        <authorList>
            <person name="Varghese N."/>
            <person name="Submissions S."/>
        </authorList>
    </citation>
    <scope>NUCLEOTIDE SEQUENCE [LARGE SCALE GENOMIC DNA]</scope>
    <source>
        <strain evidence="5">DSM 16521</strain>
    </source>
</reference>
<evidence type="ECO:0000256" key="1">
    <source>
        <dbReference type="ARBA" id="ARBA00022737"/>
    </source>
</evidence>
<sequence>MRIKKSMATFVAATMLFGSTGMAFASVDDSINRLNGVGLVKGYADGSFKPEQNITRAEYAAIAVRALGLEAAAQYAKGPTKFKDVPANHWASGYINVAVDQGIITGYPDGKFRPDANVTAAEAIAMMVRVLGYEPVLTGTWPTKYISKASALGLLDNVSIDNFNAPAKRGDVFVIADDALDVKPLEQKGYGDTKTYEESTKTLLELKLKVTEKKDMAVGASVVHDGVAADQISVNGSVYDLVGTVNPFDFYGLKTKVWFNKDNDVIAVKADEEEIFTDKIKSFSGNKVVFYGKGEKELASSVTLYNNFAAGTPAVLGSNVNNGDVVKVVLDDKGKIIKFIKFAYPNTDYVKEIDAANKKITFKRSGSSISLKDKDEDYIQIFKNGKKATLADIKVGDVVSYYYNGDKYLIAATDAVVSGKLTSVADAAGNNVKLVVGDKTVYTNGTAEYTTNNGDSFSVATTANLNDDLVGQNVTVKLGLNGEAAYVISDKEATSKTFDVLVRNITKETTYSGNTNSTKTYIKVTKFDGTMLVYEVDNDDYSTVGDMANGYVGLSTVITSPDTAEINPKDLVKITLNDSGKVSKVVAIDSNTIKTPTNIDKDTNVLYVNGTPYIITSDTKVIKSKKLGGGSSTAYLDETEYVTWDNAEDYVAQNLTNTKIVIDGSKVKYVFLDSTTAVASDYKWGVVVGSKFGIGGGDYAVKINIDGTEKQYTLDVASFTYSNQPIIFKLNADGTKLNFANGLVEMGGLETVEKVETVGDKVIITMTNGNQRIGIASKVKYFDKSGGKNITPITGVSSGDNVRVYEFLDKDGKYQSPTDGMIDFVVKE</sequence>